<feature type="signal peptide" evidence="3">
    <location>
        <begin position="1"/>
        <end position="30"/>
    </location>
</feature>
<name>A0A2K8UJ41_9GAMM</name>
<dbReference type="PANTHER" id="PTHR36842">
    <property type="entry name" value="PROTEIN TOLB HOMOLOG"/>
    <property type="match status" value="1"/>
</dbReference>
<dbReference type="AlphaFoldDB" id="A0A2K8UJ41"/>
<comment type="similarity">
    <text evidence="1">Belongs to the TolB family.</text>
</comment>
<dbReference type="SUPFAM" id="SSF82171">
    <property type="entry name" value="DPP6 N-terminal domain-like"/>
    <property type="match status" value="1"/>
</dbReference>
<keyword evidence="3" id="KW-0732">Signal</keyword>
<dbReference type="PANTHER" id="PTHR36842:SF1">
    <property type="entry name" value="PROTEIN TOLB"/>
    <property type="match status" value="1"/>
</dbReference>
<gene>
    <name evidence="4" type="ORF">THSYN_32020</name>
</gene>
<dbReference type="Pfam" id="PF07676">
    <property type="entry name" value="PD40"/>
    <property type="match status" value="4"/>
</dbReference>
<dbReference type="EMBL" id="CP020372">
    <property type="protein sequence ID" value="AUB85542.1"/>
    <property type="molecule type" value="Genomic_DNA"/>
</dbReference>
<dbReference type="KEGG" id="tsy:THSYN_32020"/>
<evidence type="ECO:0000313" key="5">
    <source>
        <dbReference type="Proteomes" id="UP000232638"/>
    </source>
</evidence>
<dbReference type="OrthoDB" id="5800347at2"/>
<dbReference type="InterPro" id="IPR011042">
    <property type="entry name" value="6-blade_b-propeller_TolB-like"/>
</dbReference>
<reference evidence="4 5" key="1">
    <citation type="submission" date="2017-03" db="EMBL/GenBank/DDBJ databases">
        <title>Complete genome sequence of Candidatus 'Thiodictyon syntrophicum' sp. nov. strain Cad16T, a photolithoautotroph purple sulfur bacterium isolated from an alpine meromictic lake.</title>
        <authorList>
            <person name="Luedin S.M."/>
            <person name="Pothier J.F."/>
            <person name="Danza F."/>
            <person name="Storelli N."/>
            <person name="Wittwer M."/>
            <person name="Tonolla M."/>
        </authorList>
    </citation>
    <scope>NUCLEOTIDE SEQUENCE [LARGE SCALE GENOMIC DNA]</scope>
    <source>
        <strain evidence="4 5">Cad16T</strain>
        <plasmid evidence="5">Plasmid pts485</plasmid>
    </source>
</reference>
<evidence type="ECO:0000256" key="3">
    <source>
        <dbReference type="SAM" id="SignalP"/>
    </source>
</evidence>
<keyword evidence="5" id="KW-1185">Reference proteome</keyword>
<geneLocation type="plasmid" evidence="5">
    <name>pts485</name>
</geneLocation>
<protein>
    <submittedName>
        <fullName evidence="4">Uncharacterized protein</fullName>
    </submittedName>
</protein>
<evidence type="ECO:0000256" key="1">
    <source>
        <dbReference type="ARBA" id="ARBA00009820"/>
    </source>
</evidence>
<dbReference type="RefSeq" id="WP_100923162.1">
    <property type="nucleotide sequence ID" value="NZ_CP020372.1"/>
</dbReference>
<dbReference type="InterPro" id="IPR011659">
    <property type="entry name" value="WD40"/>
</dbReference>
<sequence length="312" mass="33206">MTTPFFKLSYRTVAVLVVPLLLAISVGADADLVFSALQDGTWQLYGQADPRSPPQPIPTPGIAGDKAAPRLSPDGTRVAFEVTGGGLWVCPVAGTAGCRALAVGPGSAVRPAWHPRTGELVFVRYAFTADAEQSTIELAAGDLDQIRPVIEQTGIQDFPAVAPDGGRLAYTSWLTVMPYRGQVAVVQQLWTLDLVRGRAGQLLLSNASDIHPRWSPDGARLAFSSNRTGRYEIWTVGADGTGLRQVTAGPGEKTWPAWSPDGSRILFTHTREGRTGLSLVGAEGGADEPMTPFGPDAQVQIKDPDWVAARQP</sequence>
<feature type="region of interest" description="Disordered" evidence="2">
    <location>
        <begin position="47"/>
        <end position="69"/>
    </location>
</feature>
<dbReference type="Gene3D" id="2.120.10.30">
    <property type="entry name" value="TolB, C-terminal domain"/>
    <property type="match status" value="2"/>
</dbReference>
<evidence type="ECO:0000256" key="2">
    <source>
        <dbReference type="SAM" id="MobiDB-lite"/>
    </source>
</evidence>
<organism evidence="4 5">
    <name type="scientific">Candidatus Thiodictyon syntrophicum</name>
    <dbReference type="NCBI Taxonomy" id="1166950"/>
    <lineage>
        <taxon>Bacteria</taxon>
        <taxon>Pseudomonadati</taxon>
        <taxon>Pseudomonadota</taxon>
        <taxon>Gammaproteobacteria</taxon>
        <taxon>Chromatiales</taxon>
        <taxon>Chromatiaceae</taxon>
        <taxon>Thiodictyon</taxon>
    </lineage>
</organism>
<proteinExistence type="inferred from homology"/>
<feature type="chain" id="PRO_5014648893" evidence="3">
    <location>
        <begin position="31"/>
        <end position="312"/>
    </location>
</feature>
<evidence type="ECO:0000313" key="4">
    <source>
        <dbReference type="EMBL" id="AUB85542.1"/>
    </source>
</evidence>
<dbReference type="Proteomes" id="UP000232638">
    <property type="component" value="Plasmid pTs485"/>
</dbReference>
<accession>A0A2K8UJ41</accession>
<keyword evidence="4" id="KW-0614">Plasmid</keyword>